<dbReference type="EMBL" id="FR824304">
    <property type="protein sequence ID" value="CCA24799.1"/>
    <property type="molecule type" value="Genomic_DNA"/>
</dbReference>
<proteinExistence type="predicted"/>
<keyword evidence="1" id="KW-0863">Zinc-finger</keyword>
<gene>
    <name evidence="3" type="primary">AlNc14C259G9780</name>
    <name evidence="3" type="ORF">ALNC14_109430</name>
</gene>
<dbReference type="GO" id="GO:0008270">
    <property type="term" value="F:zinc ion binding"/>
    <property type="evidence" value="ECO:0007669"/>
    <property type="project" value="UniProtKB-KW"/>
</dbReference>
<name>F0WTV5_9STRA</name>
<dbReference type="InterPro" id="IPR036875">
    <property type="entry name" value="Znf_CCHC_sf"/>
</dbReference>
<dbReference type="InterPro" id="IPR001878">
    <property type="entry name" value="Znf_CCHC"/>
</dbReference>
<dbReference type="GO" id="GO:0003676">
    <property type="term" value="F:nucleic acid binding"/>
    <property type="evidence" value="ECO:0007669"/>
    <property type="project" value="InterPro"/>
</dbReference>
<dbReference type="Gene3D" id="4.10.60.10">
    <property type="entry name" value="Zinc finger, CCHC-type"/>
    <property type="match status" value="1"/>
</dbReference>
<dbReference type="SUPFAM" id="SSF57756">
    <property type="entry name" value="Retrovirus zinc finger-like domains"/>
    <property type="match status" value="1"/>
</dbReference>
<dbReference type="AlphaFoldDB" id="F0WTV5"/>
<reference evidence="3" key="1">
    <citation type="journal article" date="2011" name="PLoS Biol.">
        <title>Gene gain and loss during evolution of obligate parasitism in the white rust pathogen of Arabidopsis thaliana.</title>
        <authorList>
            <person name="Kemen E."/>
            <person name="Gardiner A."/>
            <person name="Schultz-Larsen T."/>
            <person name="Kemen A.C."/>
            <person name="Balmuth A.L."/>
            <person name="Robert-Seilaniantz A."/>
            <person name="Bailey K."/>
            <person name="Holub E."/>
            <person name="Studholme D.J."/>
            <person name="Maclean D."/>
            <person name="Jones J.D."/>
        </authorList>
    </citation>
    <scope>NUCLEOTIDE SEQUENCE</scope>
</reference>
<sequence>MKLFTTPKALHRSWTDHFLYLTAVSDACEGADNLVLKNIVHYADPSARMMMLSRLDIHRMDYLRQTEELCQFSQSTEIEARTKHFGRDVVNAVDPRKTFKSKEKIDHQSLKKCYRCGKVGHLNSTCPYRKKQVQQEYFTFAIVNHLNLLEGPVDIKSECLKAASDGGSLRITKKGSVVITVKALGVPKTVRLLDVQGVYSSIPKGGVFWFCKEGVAVMDVECGNNVFFVEFYDEKFLGCGSSTDGIMTVLAKSEHESDLNIRCGTLVESHRRLCHLFYDTIIKMARDPASGIKFSDTKRESCLACAQGRQTKNVQTNKDTGKNSPIDVIGGVICSDLKGPMTPRDRLGNRYLVNFIDHRSNYCRVF</sequence>
<dbReference type="HOGENOM" id="CLU_064610_0_0_1"/>
<accession>F0WTV5</accession>
<protein>
    <submittedName>
        <fullName evidence="3">Uncharacterized protein AlNc14C259G9780</fullName>
    </submittedName>
</protein>
<evidence type="ECO:0000313" key="3">
    <source>
        <dbReference type="EMBL" id="CCA24799.1"/>
    </source>
</evidence>
<evidence type="ECO:0000256" key="1">
    <source>
        <dbReference type="PROSITE-ProRule" id="PRU00047"/>
    </source>
</evidence>
<feature type="domain" description="CCHC-type" evidence="2">
    <location>
        <begin position="112"/>
        <end position="127"/>
    </location>
</feature>
<organism evidence="3">
    <name type="scientific">Albugo laibachii Nc14</name>
    <dbReference type="NCBI Taxonomy" id="890382"/>
    <lineage>
        <taxon>Eukaryota</taxon>
        <taxon>Sar</taxon>
        <taxon>Stramenopiles</taxon>
        <taxon>Oomycota</taxon>
        <taxon>Peronosporomycetes</taxon>
        <taxon>Albuginales</taxon>
        <taxon>Albuginaceae</taxon>
        <taxon>Albugo</taxon>
    </lineage>
</organism>
<reference evidence="3" key="2">
    <citation type="submission" date="2011-02" db="EMBL/GenBank/DDBJ databases">
        <authorList>
            <person name="MacLean D."/>
        </authorList>
    </citation>
    <scope>NUCLEOTIDE SEQUENCE</scope>
</reference>
<keyword evidence="1" id="KW-0479">Metal-binding</keyword>
<keyword evidence="1" id="KW-0862">Zinc</keyword>
<evidence type="ECO:0000259" key="2">
    <source>
        <dbReference type="PROSITE" id="PS50158"/>
    </source>
</evidence>
<dbReference type="PROSITE" id="PS50158">
    <property type="entry name" value="ZF_CCHC"/>
    <property type="match status" value="1"/>
</dbReference>